<dbReference type="Gene3D" id="3.40.50.300">
    <property type="entry name" value="P-loop containing nucleotide triphosphate hydrolases"/>
    <property type="match status" value="1"/>
</dbReference>
<evidence type="ECO:0000256" key="4">
    <source>
        <dbReference type="ARBA" id="ARBA00023054"/>
    </source>
</evidence>
<keyword evidence="4" id="KW-0175">Coiled coil</keyword>
<feature type="compositionally biased region" description="Polar residues" evidence="9">
    <location>
        <begin position="361"/>
        <end position="381"/>
    </location>
</feature>
<dbReference type="EnsemblMetazoa" id="XM_022808409">
    <property type="protein sequence ID" value="XP_022664144"/>
    <property type="gene ID" value="LOC111251649"/>
</dbReference>
<proteinExistence type="inferred from homology"/>
<dbReference type="InterPro" id="IPR027417">
    <property type="entry name" value="P-loop_NTPase"/>
</dbReference>
<dbReference type="PROSITE" id="PS51719">
    <property type="entry name" value="G_SEPTIN"/>
    <property type="match status" value="1"/>
</dbReference>
<dbReference type="Pfam" id="PF00735">
    <property type="entry name" value="Septin"/>
    <property type="match status" value="1"/>
</dbReference>
<dbReference type="RefSeq" id="XP_022664144.1">
    <property type="nucleotide sequence ID" value="XM_022808409.1"/>
</dbReference>
<keyword evidence="5 8" id="KW-0342">GTP-binding</keyword>
<evidence type="ECO:0000313" key="11">
    <source>
        <dbReference type="EnsemblMetazoa" id="XP_022664144"/>
    </source>
</evidence>
<evidence type="ECO:0000256" key="8">
    <source>
        <dbReference type="RuleBase" id="RU004560"/>
    </source>
</evidence>
<dbReference type="InParanoid" id="A0A7M7KAU3"/>
<sequence length="381" mass="43692">MEGQSRHSSFRMTIQQEIGFAKHLPSQLHRKAAKKGFDFNLMVVGESGLGKSTLINSLFMTDLYDGRRIPDAVDMGHGNTVKVEANTVEIDEHGVKVRLTVIDTPGFGDRLNNDHSFEPIMRYIDEQYNSYLCKESGIHRKNIIDNRVHCVLYFVSSLGRGLKPLDIEFMKALQHKVNIIPLIAKADSLTAKECEALKDIVRQQVIEHSIQIYDLMPLDDDPSLEDPEYVNEINQLRESFPLAVCASLDIQEVNGKKVRARRYAWGCVEIDNEVHCDFQKLKTIIINHLEDMIERTETVHYENYRVQCLMNKGLKQPDKEILVLPSDDALQKEKELQDKDRQLREMQRQIEAMRFEMAKQASRNNLDSSSNVTASSGEEKD</sequence>
<name>A0A7M7KAU3_VARDE</name>
<comment type="similarity">
    <text evidence="7 8">Belongs to the TRAFAC class TrmE-Era-EngA-EngB-Septin-like GTPase superfamily. Septin GTPase family.</text>
</comment>
<evidence type="ECO:0000256" key="2">
    <source>
        <dbReference type="ARBA" id="ARBA00022618"/>
    </source>
</evidence>
<comment type="subcellular location">
    <subcellularLocation>
        <location evidence="1">Cleavage furrow</location>
    </subcellularLocation>
</comment>
<evidence type="ECO:0000256" key="3">
    <source>
        <dbReference type="ARBA" id="ARBA00022741"/>
    </source>
</evidence>
<keyword evidence="2" id="KW-0132">Cell division</keyword>
<feature type="region of interest" description="Disordered" evidence="9">
    <location>
        <begin position="357"/>
        <end position="381"/>
    </location>
</feature>
<evidence type="ECO:0000256" key="7">
    <source>
        <dbReference type="PIRNR" id="PIRNR006698"/>
    </source>
</evidence>
<dbReference type="InterPro" id="IPR016491">
    <property type="entry name" value="Septin"/>
</dbReference>
<dbReference type="PANTHER" id="PTHR18884">
    <property type="entry name" value="SEPTIN"/>
    <property type="match status" value="1"/>
</dbReference>
<evidence type="ECO:0000256" key="1">
    <source>
        <dbReference type="ARBA" id="ARBA00004626"/>
    </source>
</evidence>
<organism evidence="11 12">
    <name type="scientific">Varroa destructor</name>
    <name type="common">Honeybee mite</name>
    <dbReference type="NCBI Taxonomy" id="109461"/>
    <lineage>
        <taxon>Eukaryota</taxon>
        <taxon>Metazoa</taxon>
        <taxon>Ecdysozoa</taxon>
        <taxon>Arthropoda</taxon>
        <taxon>Chelicerata</taxon>
        <taxon>Arachnida</taxon>
        <taxon>Acari</taxon>
        <taxon>Parasitiformes</taxon>
        <taxon>Mesostigmata</taxon>
        <taxon>Gamasina</taxon>
        <taxon>Dermanyssoidea</taxon>
        <taxon>Varroidae</taxon>
        <taxon>Varroa</taxon>
    </lineage>
</organism>
<dbReference type="GO" id="GO:0051301">
    <property type="term" value="P:cell division"/>
    <property type="evidence" value="ECO:0007669"/>
    <property type="project" value="UniProtKB-KW"/>
</dbReference>
<protein>
    <recommendedName>
        <fullName evidence="7">Septin</fullName>
    </recommendedName>
</protein>
<evidence type="ECO:0000259" key="10">
    <source>
        <dbReference type="PROSITE" id="PS51719"/>
    </source>
</evidence>
<dbReference type="GO" id="GO:0005525">
    <property type="term" value="F:GTP binding"/>
    <property type="evidence" value="ECO:0007669"/>
    <property type="project" value="UniProtKB-UniRule"/>
</dbReference>
<dbReference type="FunFam" id="3.40.50.300:FF:000162">
    <property type="entry name" value="septin-7 isoform X1"/>
    <property type="match status" value="1"/>
</dbReference>
<reference evidence="11" key="1">
    <citation type="submission" date="2021-01" db="UniProtKB">
        <authorList>
            <consortium name="EnsemblMetazoa"/>
        </authorList>
    </citation>
    <scope>IDENTIFICATION</scope>
</reference>
<dbReference type="PIRSF" id="PIRSF006698">
    <property type="entry name" value="Septin"/>
    <property type="match status" value="1"/>
</dbReference>
<dbReference type="SUPFAM" id="SSF52540">
    <property type="entry name" value="P-loop containing nucleoside triphosphate hydrolases"/>
    <property type="match status" value="1"/>
</dbReference>
<keyword evidence="12" id="KW-1185">Reference proteome</keyword>
<keyword evidence="3 8" id="KW-0547">Nucleotide-binding</keyword>
<dbReference type="KEGG" id="vde:111251649"/>
<keyword evidence="6" id="KW-0131">Cell cycle</keyword>
<dbReference type="OrthoDB" id="416553at2759"/>
<dbReference type="EnsemblMetazoa" id="XM_022808408">
    <property type="protein sequence ID" value="XP_022664143"/>
    <property type="gene ID" value="LOC111251649"/>
</dbReference>
<evidence type="ECO:0000313" key="12">
    <source>
        <dbReference type="Proteomes" id="UP000594260"/>
    </source>
</evidence>
<dbReference type="AlphaFoldDB" id="A0A7M7KAU3"/>
<dbReference type="RefSeq" id="XP_022664143.1">
    <property type="nucleotide sequence ID" value="XM_022808408.1"/>
</dbReference>
<dbReference type="Proteomes" id="UP000594260">
    <property type="component" value="Unplaced"/>
</dbReference>
<dbReference type="GeneID" id="111251649"/>
<feature type="domain" description="Septin-type G" evidence="10">
    <location>
        <begin position="35"/>
        <end position="311"/>
    </location>
</feature>
<accession>A0A7M7KAU3</accession>
<evidence type="ECO:0000256" key="9">
    <source>
        <dbReference type="SAM" id="MobiDB-lite"/>
    </source>
</evidence>
<dbReference type="GO" id="GO:0005856">
    <property type="term" value="C:cytoskeleton"/>
    <property type="evidence" value="ECO:0007669"/>
    <property type="project" value="UniProtKB-ARBA"/>
</dbReference>
<dbReference type="GO" id="GO:0032154">
    <property type="term" value="C:cleavage furrow"/>
    <property type="evidence" value="ECO:0007669"/>
    <property type="project" value="UniProtKB-SubCell"/>
</dbReference>
<dbReference type="InterPro" id="IPR030379">
    <property type="entry name" value="G_SEPTIN_dom"/>
</dbReference>
<evidence type="ECO:0000256" key="5">
    <source>
        <dbReference type="ARBA" id="ARBA00023134"/>
    </source>
</evidence>
<evidence type="ECO:0000256" key="6">
    <source>
        <dbReference type="ARBA" id="ARBA00023306"/>
    </source>
</evidence>
<dbReference type="OMA" id="DIEFMTH"/>
<dbReference type="CDD" id="cd01850">
    <property type="entry name" value="CDC_Septin"/>
    <property type="match status" value="1"/>
</dbReference>